<dbReference type="Pfam" id="PF03781">
    <property type="entry name" value="FGE-sulfatase"/>
    <property type="match status" value="1"/>
</dbReference>
<evidence type="ECO:0000313" key="7">
    <source>
        <dbReference type="EMBL" id="SDG32609.1"/>
    </source>
</evidence>
<dbReference type="OrthoDB" id="9768004at2"/>
<dbReference type="InterPro" id="IPR034660">
    <property type="entry name" value="DinB/YfiT-like"/>
</dbReference>
<organism evidence="7 8">
    <name type="scientific">Limimonas halophila</name>
    <dbReference type="NCBI Taxonomy" id="1082479"/>
    <lineage>
        <taxon>Bacteria</taxon>
        <taxon>Pseudomonadati</taxon>
        <taxon>Pseudomonadota</taxon>
        <taxon>Alphaproteobacteria</taxon>
        <taxon>Rhodospirillales</taxon>
        <taxon>Rhodovibrionaceae</taxon>
        <taxon>Limimonas</taxon>
    </lineage>
</organism>
<dbReference type="SUPFAM" id="SSF109854">
    <property type="entry name" value="DinB/YfiT-like putative metalloenzymes"/>
    <property type="match status" value="1"/>
</dbReference>
<dbReference type="InterPro" id="IPR051043">
    <property type="entry name" value="Sulfatase_Mod_Factor_Kinase"/>
</dbReference>
<feature type="domain" description="Sulfatase-modifying factor enzyme-like" evidence="5">
    <location>
        <begin position="177"/>
        <end position="316"/>
    </location>
</feature>
<dbReference type="InterPro" id="IPR005532">
    <property type="entry name" value="SUMF_dom"/>
</dbReference>
<feature type="domain" description="DinB-like" evidence="6">
    <location>
        <begin position="20"/>
        <end position="150"/>
    </location>
</feature>
<keyword evidence="8" id="KW-1185">Reference proteome</keyword>
<proteinExistence type="predicted"/>
<reference evidence="7 8" key="1">
    <citation type="submission" date="2016-10" db="EMBL/GenBank/DDBJ databases">
        <authorList>
            <person name="de Groot N.N."/>
        </authorList>
    </citation>
    <scope>NUCLEOTIDE SEQUENCE [LARGE SCALE GENOMIC DNA]</scope>
    <source>
        <strain evidence="7 8">DSM 25584</strain>
    </source>
</reference>
<evidence type="ECO:0000256" key="2">
    <source>
        <dbReference type="ARBA" id="ARBA00023004"/>
    </source>
</evidence>
<dbReference type="AlphaFoldDB" id="A0A1G7TD76"/>
<evidence type="ECO:0000259" key="5">
    <source>
        <dbReference type="Pfam" id="PF03781"/>
    </source>
</evidence>
<dbReference type="InterPro" id="IPR042095">
    <property type="entry name" value="SUMF_sf"/>
</dbReference>
<dbReference type="EMBL" id="FNCE01000009">
    <property type="protein sequence ID" value="SDG32609.1"/>
    <property type="molecule type" value="Genomic_DNA"/>
</dbReference>
<dbReference type="RefSeq" id="WP_090020847.1">
    <property type="nucleotide sequence ID" value="NZ_FNCE01000009.1"/>
</dbReference>
<dbReference type="Pfam" id="PF12867">
    <property type="entry name" value="DinB_2"/>
    <property type="match status" value="1"/>
</dbReference>
<dbReference type="PANTHER" id="PTHR23150:SF36">
    <property type="entry name" value="HERCYNINE OXYGENASE"/>
    <property type="match status" value="1"/>
</dbReference>
<protein>
    <submittedName>
        <fullName evidence="7">Iron(II)-dependent oxidoreductase</fullName>
    </submittedName>
</protein>
<keyword evidence="1" id="KW-0560">Oxidoreductase</keyword>
<dbReference type="SUPFAM" id="SSF56436">
    <property type="entry name" value="C-type lectin-like"/>
    <property type="match status" value="1"/>
</dbReference>
<evidence type="ECO:0000256" key="4">
    <source>
        <dbReference type="SAM" id="MobiDB-lite"/>
    </source>
</evidence>
<dbReference type="STRING" id="1082479.SAMN05216241_1092"/>
<gene>
    <name evidence="7" type="ORF">SAMN05216241_1092</name>
</gene>
<dbReference type="PANTHER" id="PTHR23150">
    <property type="entry name" value="SULFATASE MODIFYING FACTOR 1, 2"/>
    <property type="match status" value="1"/>
</dbReference>
<feature type="region of interest" description="Disordered" evidence="4">
    <location>
        <begin position="1"/>
        <end position="20"/>
    </location>
</feature>
<dbReference type="Gene3D" id="3.90.1580.10">
    <property type="entry name" value="paralog of FGE (formylglycine-generating enzyme)"/>
    <property type="match status" value="2"/>
</dbReference>
<keyword evidence="2" id="KW-0408">Iron</keyword>
<dbReference type="Gene3D" id="1.20.120.450">
    <property type="entry name" value="dinb family like domain"/>
    <property type="match status" value="1"/>
</dbReference>
<dbReference type="InterPro" id="IPR016187">
    <property type="entry name" value="CTDL_fold"/>
</dbReference>
<sequence>MSHAARSPGDTDPDGVPGELEGLHRATRRIAEALTPAEVARQYHPLLSPIGWHLGHCALVERYWLRELCLGEPSDPGQHALYFPEFSAKDSRGQRVPERDALLTHVEREHAHHRALLADPPPALRDHPLMADSYLLHFLHQHHAQHLETIRFVLAQRAHREAPDPHAPATPAPAIPAPETAALPAGRVRVGWDDVRAYDNERPASEVDLAGGRIARHPVTNAEWLAFMADGGYRTNRWWSETGQAWREANAIAAPDAWRRAANGAWVEVTPDGVRPLDPDAPVMGVSWHEAAAFAAWADARLPHEHEWEAAARTGLLNGTGRVWEWCANALFPYPGFRAFPYEGYSVPWFDGRHMIARGGSAWTHDAVRRPSFRNFFEPEVRHAFTGLRLAW</sequence>
<comment type="pathway">
    <text evidence="3">Amino-acid biosynthesis; ergothioneine biosynthesis.</text>
</comment>
<accession>A0A1G7TD76</accession>
<evidence type="ECO:0000256" key="1">
    <source>
        <dbReference type="ARBA" id="ARBA00023002"/>
    </source>
</evidence>
<evidence type="ECO:0000259" key="6">
    <source>
        <dbReference type="Pfam" id="PF12867"/>
    </source>
</evidence>
<evidence type="ECO:0000313" key="8">
    <source>
        <dbReference type="Proteomes" id="UP000199415"/>
    </source>
</evidence>
<dbReference type="InterPro" id="IPR024775">
    <property type="entry name" value="DinB-like"/>
</dbReference>
<name>A0A1G7TD76_9PROT</name>
<dbReference type="Proteomes" id="UP000199415">
    <property type="component" value="Unassembled WGS sequence"/>
</dbReference>
<evidence type="ECO:0000256" key="3">
    <source>
        <dbReference type="ARBA" id="ARBA00037882"/>
    </source>
</evidence>